<dbReference type="EMBL" id="CAFBLS010000013">
    <property type="protein sequence ID" value="CAB4860555.1"/>
    <property type="molecule type" value="Genomic_DNA"/>
</dbReference>
<dbReference type="GO" id="GO:0004812">
    <property type="term" value="F:aminoacyl-tRNA ligase activity"/>
    <property type="evidence" value="ECO:0007669"/>
    <property type="project" value="InterPro"/>
</dbReference>
<dbReference type="AlphaFoldDB" id="A0A6J7CUJ3"/>
<gene>
    <name evidence="2" type="ORF">UFOPK3402_00187</name>
</gene>
<dbReference type="Gene3D" id="1.20.120.1910">
    <property type="entry name" value="Cysteine-tRNA ligase, C-terminal anti-codon recognition domain"/>
    <property type="match status" value="1"/>
</dbReference>
<evidence type="ECO:0000313" key="2">
    <source>
        <dbReference type="EMBL" id="CAB4860555.1"/>
    </source>
</evidence>
<name>A0A6J7CUJ3_9ZZZZ</name>
<organism evidence="2">
    <name type="scientific">freshwater metagenome</name>
    <dbReference type="NCBI Taxonomy" id="449393"/>
    <lineage>
        <taxon>unclassified sequences</taxon>
        <taxon>metagenomes</taxon>
        <taxon>ecological metagenomes</taxon>
    </lineage>
</organism>
<dbReference type="InterPro" id="IPR009080">
    <property type="entry name" value="tRNAsynth_Ia_anticodon-bd"/>
</dbReference>
<dbReference type="SUPFAM" id="SSF47323">
    <property type="entry name" value="Anticodon-binding domain of a subclass of class I aminoacyl-tRNA synthetases"/>
    <property type="match status" value="1"/>
</dbReference>
<dbReference type="InterPro" id="IPR056411">
    <property type="entry name" value="CysS_C"/>
</dbReference>
<sequence>MSTVSAAVQDLLDRRAAARAGKDWAGSDALRDELAALGVTVLDTAQGQQIQP</sequence>
<reference evidence="2" key="1">
    <citation type="submission" date="2020-05" db="EMBL/GenBank/DDBJ databases">
        <authorList>
            <person name="Chiriac C."/>
            <person name="Salcher M."/>
            <person name="Ghai R."/>
            <person name="Kavagutti S V."/>
        </authorList>
    </citation>
    <scope>NUCLEOTIDE SEQUENCE</scope>
</reference>
<feature type="domain" description="Cysteinyl-tRNA ligase anticodon binding" evidence="1">
    <location>
        <begin position="4"/>
        <end position="50"/>
    </location>
</feature>
<dbReference type="Pfam" id="PF23493">
    <property type="entry name" value="CysS_C"/>
    <property type="match status" value="1"/>
</dbReference>
<evidence type="ECO:0000259" key="1">
    <source>
        <dbReference type="Pfam" id="PF23493"/>
    </source>
</evidence>
<proteinExistence type="predicted"/>
<dbReference type="GO" id="GO:0006418">
    <property type="term" value="P:tRNA aminoacylation for protein translation"/>
    <property type="evidence" value="ECO:0007669"/>
    <property type="project" value="InterPro"/>
</dbReference>
<dbReference type="GO" id="GO:0005524">
    <property type="term" value="F:ATP binding"/>
    <property type="evidence" value="ECO:0007669"/>
    <property type="project" value="InterPro"/>
</dbReference>
<accession>A0A6J7CUJ3</accession>
<protein>
    <submittedName>
        <fullName evidence="2">Unannotated protein</fullName>
    </submittedName>
</protein>